<dbReference type="GeneID" id="6192504"/>
<accession>B2AW56</accession>
<proteinExistence type="predicted"/>
<protein>
    <submittedName>
        <fullName evidence="1">Podospora anserina S mat+ genomic DNA chromosome 7, supercontig 1</fullName>
    </submittedName>
</protein>
<reference evidence="1 3" key="1">
    <citation type="journal article" date="2008" name="Genome Biol.">
        <title>The genome sequence of the model ascomycete fungus Podospora anserina.</title>
        <authorList>
            <person name="Espagne E."/>
            <person name="Lespinet O."/>
            <person name="Malagnac F."/>
            <person name="Da Silva C."/>
            <person name="Jaillon O."/>
            <person name="Porcel B.M."/>
            <person name="Couloux A."/>
            <person name="Aury J.-M."/>
            <person name="Segurens B."/>
            <person name="Poulain J."/>
            <person name="Anthouard V."/>
            <person name="Grossetete S."/>
            <person name="Khalili H."/>
            <person name="Coppin E."/>
            <person name="Dequard-Chablat M."/>
            <person name="Picard M."/>
            <person name="Contamine V."/>
            <person name="Arnaise S."/>
            <person name="Bourdais A."/>
            <person name="Berteaux-Lecellier V."/>
            <person name="Gautheret D."/>
            <person name="de Vries R.P."/>
            <person name="Battaglia E."/>
            <person name="Coutinho P.M."/>
            <person name="Danchin E.G.J."/>
            <person name="Henrissat B."/>
            <person name="El Khoury R."/>
            <person name="Sainsard-Chanet A."/>
            <person name="Boivin A."/>
            <person name="Pinan-Lucarre B."/>
            <person name="Sellem C.H."/>
            <person name="Debuchy R."/>
            <person name="Wincker P."/>
            <person name="Weissenbach J."/>
            <person name="Silar P."/>
        </authorList>
    </citation>
    <scope>NUCLEOTIDE SEQUENCE [LARGE SCALE GENOMIC DNA]</scope>
    <source>
        <strain evidence="3">S / ATCC MYA-4624 / DSM 980 / FGSC 10383</strain>
        <strain evidence="1">S mat+</strain>
    </source>
</reference>
<evidence type="ECO:0000313" key="3">
    <source>
        <dbReference type="Proteomes" id="UP000001197"/>
    </source>
</evidence>
<dbReference type="KEGG" id="pan:PODANSg4992"/>
<dbReference type="EMBL" id="FO904942">
    <property type="protein sequence ID" value="CDP32103.1"/>
    <property type="molecule type" value="Genomic_DNA"/>
</dbReference>
<name>B2AW56_PODAN</name>
<dbReference type="Proteomes" id="UP000001197">
    <property type="component" value="Chromosome 7"/>
</dbReference>
<dbReference type="RefSeq" id="XP_001907957.1">
    <property type="nucleotide sequence ID" value="XM_001907922.1"/>
</dbReference>
<organism evidence="1">
    <name type="scientific">Podospora anserina (strain S / ATCC MYA-4624 / DSM 980 / FGSC 10383)</name>
    <name type="common">Pleurage anserina</name>
    <dbReference type="NCBI Taxonomy" id="515849"/>
    <lineage>
        <taxon>Eukaryota</taxon>
        <taxon>Fungi</taxon>
        <taxon>Dikarya</taxon>
        <taxon>Ascomycota</taxon>
        <taxon>Pezizomycotina</taxon>
        <taxon>Sordariomycetes</taxon>
        <taxon>Sordariomycetidae</taxon>
        <taxon>Sordariales</taxon>
        <taxon>Podosporaceae</taxon>
        <taxon>Podospora</taxon>
        <taxon>Podospora anserina</taxon>
    </lineage>
</organism>
<reference evidence="2" key="4">
    <citation type="submission" date="2014-09" db="EMBL/GenBank/DDBJ databases">
        <title>Maintaining two mating types: Structure of the mating type locus and its role in heterokaryosis in Podospora anserina.</title>
        <authorList>
            <person name="Grognet P."/>
            <person name="Bidard F."/>
            <person name="Kuchly C."/>
            <person name="Chan Ho Tong L."/>
            <person name="Coppin E."/>
            <person name="Ait Benkhali J."/>
            <person name="Couloux A."/>
            <person name="Wincker P."/>
            <person name="Debuchy R."/>
            <person name="Silar P."/>
        </authorList>
    </citation>
    <scope>NUCLEOTIDE SEQUENCE</scope>
</reference>
<dbReference type="EMBL" id="CU633900">
    <property type="protein sequence ID" value="CAP68630.1"/>
    <property type="molecule type" value="Genomic_DNA"/>
</dbReference>
<gene>
    <name evidence="1" type="ORF">PODANS_7_6010</name>
</gene>
<keyword evidence="3" id="KW-1185">Reference proteome</keyword>
<evidence type="ECO:0000313" key="1">
    <source>
        <dbReference type="EMBL" id="CAP68630.1"/>
    </source>
</evidence>
<reference evidence="1" key="2">
    <citation type="submission" date="2008-07" db="EMBL/GenBank/DDBJ databases">
        <authorList>
            <person name="Genoscope - CEA"/>
        </authorList>
    </citation>
    <scope>NUCLEOTIDE SEQUENCE</scope>
    <source>
        <strain evidence="1">S mat+</strain>
    </source>
</reference>
<dbReference type="HOGENOM" id="CLU_2237741_0_0_1"/>
<dbReference type="InParanoid" id="B2AW56"/>
<sequence>MGIALTSDTPLCAFTSFFSPDPLFRIGIVPHRHQNPVRIQRGMPHVSIGMPNQVFPRTEIQQWSHRLWSRMCRSCNGPIFQSAHCDGSLLAEVRCLITLMCHHQI</sequence>
<evidence type="ECO:0000313" key="2">
    <source>
        <dbReference type="EMBL" id="CDP32103.1"/>
    </source>
</evidence>
<reference evidence="3" key="3">
    <citation type="journal article" date="2014" name="Genetics">
        <title>Maintaining two mating types: Structure of the mating type locus and its role in heterokaryosis in Podospora anserina.</title>
        <authorList>
            <person name="Grognet P."/>
            <person name="Bidard F."/>
            <person name="Kuchly C."/>
            <person name="Tong L.C.H."/>
            <person name="Coppin E."/>
            <person name="Benkhali J.A."/>
            <person name="Couloux A."/>
            <person name="Wincker P."/>
            <person name="Debuchy R."/>
            <person name="Silar P."/>
        </authorList>
    </citation>
    <scope>GENOME REANNOTATION</scope>
    <source>
        <strain evidence="3">S / ATCC MYA-4624 / DSM 980 / FGSC 10383</strain>
    </source>
</reference>
<dbReference type="AlphaFoldDB" id="B2AW56"/>
<dbReference type="VEuPathDB" id="FungiDB:PODANS_7_6010"/>